<dbReference type="EMBL" id="JMQA01000014">
    <property type="protein sequence ID" value="KFN11012.1"/>
    <property type="molecule type" value="Genomic_DNA"/>
</dbReference>
<feature type="transmembrane region" description="Helical" evidence="1">
    <location>
        <begin position="7"/>
        <end position="25"/>
    </location>
</feature>
<evidence type="ECO:0000256" key="1">
    <source>
        <dbReference type="SAM" id="Phobius"/>
    </source>
</evidence>
<evidence type="ECO:0000313" key="3">
    <source>
        <dbReference type="Proteomes" id="UP000029278"/>
    </source>
</evidence>
<keyword evidence="3" id="KW-1185">Reference proteome</keyword>
<dbReference type="HOGENOM" id="CLU_3404622_0_0_9"/>
<dbReference type="AlphaFoldDB" id="A0A090ZK54"/>
<reference evidence="2 3" key="1">
    <citation type="submission" date="2014-04" db="EMBL/GenBank/DDBJ databases">
        <authorList>
            <person name="Bishop-Lilly K.A."/>
            <person name="Broomall S.M."/>
            <person name="Chain P.S."/>
            <person name="Chertkov O."/>
            <person name="Coyne S.R."/>
            <person name="Daligault H.E."/>
            <person name="Davenport K.W."/>
            <person name="Erkkila T."/>
            <person name="Frey K.G."/>
            <person name="Gibbons H.S."/>
            <person name="Gu W."/>
            <person name="Jaissle J."/>
            <person name="Johnson S.L."/>
            <person name="Koroleva G.I."/>
            <person name="Ladner J.T."/>
            <person name="Lo C.-C."/>
            <person name="Minogue T.D."/>
            <person name="Munk C."/>
            <person name="Palacios G.F."/>
            <person name="Redden C.L."/>
            <person name="Rosenzweig C.N."/>
            <person name="Scholz M.B."/>
            <person name="Teshima H."/>
            <person name="Xu Y."/>
        </authorList>
    </citation>
    <scope>NUCLEOTIDE SEQUENCE [LARGE SCALE GENOMIC DNA]</scope>
    <source>
        <strain evidence="2 3">8244</strain>
    </source>
</reference>
<accession>A0A090ZK54</accession>
<name>A0A090ZK54_PAEMA</name>
<keyword evidence="1" id="KW-1133">Transmembrane helix</keyword>
<gene>
    <name evidence="2" type="ORF">DJ90_5757</name>
</gene>
<comment type="caution">
    <text evidence="2">The sequence shown here is derived from an EMBL/GenBank/DDBJ whole genome shotgun (WGS) entry which is preliminary data.</text>
</comment>
<proteinExistence type="predicted"/>
<dbReference type="Proteomes" id="UP000029278">
    <property type="component" value="Unassembled WGS sequence"/>
</dbReference>
<protein>
    <submittedName>
        <fullName evidence="2">Putative membrane protein</fullName>
    </submittedName>
</protein>
<sequence>MKSFGKAIVFLAIVALSGVALYFSVTLPPG</sequence>
<dbReference type="STRING" id="44252.DJ90_5757"/>
<dbReference type="PATRIC" id="fig|44252.3.peg.1016"/>
<evidence type="ECO:0000313" key="2">
    <source>
        <dbReference type="EMBL" id="KFN11012.1"/>
    </source>
</evidence>
<organism evidence="2 3">
    <name type="scientific">Paenibacillus macerans</name>
    <name type="common">Bacillus macerans</name>
    <dbReference type="NCBI Taxonomy" id="44252"/>
    <lineage>
        <taxon>Bacteria</taxon>
        <taxon>Bacillati</taxon>
        <taxon>Bacillota</taxon>
        <taxon>Bacilli</taxon>
        <taxon>Bacillales</taxon>
        <taxon>Paenibacillaceae</taxon>
        <taxon>Paenibacillus</taxon>
    </lineage>
</organism>
<keyword evidence="1" id="KW-0472">Membrane</keyword>
<keyword evidence="1" id="KW-0812">Transmembrane</keyword>